<name>A0A8D8T9F4_9HEMI</name>
<dbReference type="AlphaFoldDB" id="A0A8D8T9F4"/>
<proteinExistence type="predicted"/>
<evidence type="ECO:0000313" key="1">
    <source>
        <dbReference type="EMBL" id="CAG6681847.1"/>
    </source>
</evidence>
<accession>A0A8D8T9F4</accession>
<organism evidence="1">
    <name type="scientific">Cacopsylla melanoneura</name>
    <dbReference type="NCBI Taxonomy" id="428564"/>
    <lineage>
        <taxon>Eukaryota</taxon>
        <taxon>Metazoa</taxon>
        <taxon>Ecdysozoa</taxon>
        <taxon>Arthropoda</taxon>
        <taxon>Hexapoda</taxon>
        <taxon>Insecta</taxon>
        <taxon>Pterygota</taxon>
        <taxon>Neoptera</taxon>
        <taxon>Paraneoptera</taxon>
        <taxon>Hemiptera</taxon>
        <taxon>Sternorrhyncha</taxon>
        <taxon>Psylloidea</taxon>
        <taxon>Psyllidae</taxon>
        <taxon>Psyllinae</taxon>
        <taxon>Cacopsylla</taxon>
    </lineage>
</organism>
<dbReference type="EMBL" id="HBUF01257098">
    <property type="protein sequence ID" value="CAG6681847.1"/>
    <property type="molecule type" value="Transcribed_RNA"/>
</dbReference>
<sequence length="104" mass="12061">MEIEVDHCFLGMSNCFLFITGSWFSKIIWRRKQDVPSKLTFIFTGQMGLCRPQYLVIHFDGFQIPALPCSCALLSYCPSSFQFHPHNVPDTALPCSCYFLFIYF</sequence>
<protein>
    <submittedName>
        <fullName evidence="1">Uncharacterized protein</fullName>
    </submittedName>
</protein>
<reference evidence="1" key="1">
    <citation type="submission" date="2021-05" db="EMBL/GenBank/DDBJ databases">
        <authorList>
            <person name="Alioto T."/>
            <person name="Alioto T."/>
            <person name="Gomez Garrido J."/>
        </authorList>
    </citation>
    <scope>NUCLEOTIDE SEQUENCE</scope>
</reference>